<evidence type="ECO:0000313" key="2">
    <source>
        <dbReference type="Proteomes" id="UP000533476"/>
    </source>
</evidence>
<dbReference type="EMBL" id="JABBVZ010000005">
    <property type="protein sequence ID" value="NMP21211.1"/>
    <property type="molecule type" value="Genomic_DNA"/>
</dbReference>
<reference evidence="1 2" key="1">
    <citation type="submission" date="2020-04" db="EMBL/GenBank/DDBJ databases">
        <authorList>
            <person name="Zhang R."/>
            <person name="Schippers A."/>
        </authorList>
    </citation>
    <scope>NUCLEOTIDE SEQUENCE [LARGE SCALE GENOMIC DNA]</scope>
    <source>
        <strain evidence="1 2">DSM 109850</strain>
    </source>
</reference>
<accession>A0A7Y0Q1U6</accession>
<sequence length="63" mass="7377">MPRRVVRLHVVRARSVPVVHLFGRSYRVTGRWLISLLAMSRRLRKTRSENEDIVTVRGGRPLL</sequence>
<proteinExistence type="predicted"/>
<dbReference type="RefSeq" id="WP_169096330.1">
    <property type="nucleotide sequence ID" value="NZ_JABBVZ010000005.1"/>
</dbReference>
<dbReference type="AlphaFoldDB" id="A0A7Y0Q1U6"/>
<gene>
    <name evidence="1" type="ORF">HIJ39_02400</name>
</gene>
<keyword evidence="2" id="KW-1185">Reference proteome</keyword>
<dbReference type="Proteomes" id="UP000533476">
    <property type="component" value="Unassembled WGS sequence"/>
</dbReference>
<evidence type="ECO:0000313" key="1">
    <source>
        <dbReference type="EMBL" id="NMP21211.1"/>
    </source>
</evidence>
<protein>
    <submittedName>
        <fullName evidence="1">Uncharacterized protein</fullName>
    </submittedName>
</protein>
<name>A0A7Y0Q1U6_9FIRM</name>
<comment type="caution">
    <text evidence="1">The sequence shown here is derived from an EMBL/GenBank/DDBJ whole genome shotgun (WGS) entry which is preliminary data.</text>
</comment>
<organism evidence="1 2">
    <name type="scientific">Sulfobacillus harzensis</name>
    <dbReference type="NCBI Taxonomy" id="2729629"/>
    <lineage>
        <taxon>Bacteria</taxon>
        <taxon>Bacillati</taxon>
        <taxon>Bacillota</taxon>
        <taxon>Clostridia</taxon>
        <taxon>Eubacteriales</taxon>
        <taxon>Clostridiales Family XVII. Incertae Sedis</taxon>
        <taxon>Sulfobacillus</taxon>
    </lineage>
</organism>